<evidence type="ECO:0000256" key="2">
    <source>
        <dbReference type="ARBA" id="ARBA00022679"/>
    </source>
</evidence>
<dbReference type="PANTHER" id="PTHR43369">
    <property type="entry name" value="PHOSPHORIBOSYLGLYCINAMIDE FORMYLTRANSFERASE"/>
    <property type="match status" value="1"/>
</dbReference>
<evidence type="ECO:0000313" key="6">
    <source>
        <dbReference type="EMBL" id="HDD52775.1"/>
    </source>
</evidence>
<evidence type="ECO:0000256" key="1">
    <source>
        <dbReference type="ARBA" id="ARBA00005054"/>
    </source>
</evidence>
<dbReference type="Pfam" id="PF00551">
    <property type="entry name" value="Formyl_trans_N"/>
    <property type="match status" value="1"/>
</dbReference>
<dbReference type="InterPro" id="IPR036477">
    <property type="entry name" value="Formyl_transf_N_sf"/>
</dbReference>
<dbReference type="UniPathway" id="UPA00074">
    <property type="reaction ID" value="UER00126"/>
</dbReference>
<accession>A0A7C0Y5G9</accession>
<dbReference type="GO" id="GO:0004644">
    <property type="term" value="F:phosphoribosylglycinamide formyltransferase activity"/>
    <property type="evidence" value="ECO:0007669"/>
    <property type="project" value="UniProtKB-UniRule"/>
</dbReference>
<dbReference type="FunFam" id="3.40.50.170:FF:000007">
    <property type="entry name" value="Phosphoribosylglycinamide formyltransferase"/>
    <property type="match status" value="1"/>
</dbReference>
<comment type="function">
    <text evidence="4">Catalyzes the transfer of a formyl group from 10-formyltetrahydrofolate to 5-phospho-ribosyl-glycinamide (GAR), producing 5-phospho-ribosyl-N-formylglycinamide (FGAR) and tetrahydrofolate.</text>
</comment>
<reference evidence="6" key="1">
    <citation type="journal article" date="2020" name="mSystems">
        <title>Genome- and Community-Level Interaction Insights into Carbon Utilization and Element Cycling Functions of Hydrothermarchaeota in Hydrothermal Sediment.</title>
        <authorList>
            <person name="Zhou Z."/>
            <person name="Liu Y."/>
            <person name="Xu W."/>
            <person name="Pan J."/>
            <person name="Luo Z.H."/>
            <person name="Li M."/>
        </authorList>
    </citation>
    <scope>NUCLEOTIDE SEQUENCE [LARGE SCALE GENOMIC DNA]</scope>
    <source>
        <strain evidence="6">HyVt-115</strain>
    </source>
</reference>
<proteinExistence type="inferred from homology"/>
<dbReference type="EC" id="2.1.2.2" evidence="4"/>
<evidence type="ECO:0000256" key="4">
    <source>
        <dbReference type="HAMAP-Rule" id="MF_01930"/>
    </source>
</evidence>
<dbReference type="PANTHER" id="PTHR43369:SF2">
    <property type="entry name" value="PHOSPHORIBOSYLGLYCINAMIDE FORMYLTRANSFERASE"/>
    <property type="match status" value="1"/>
</dbReference>
<keyword evidence="2 4" id="KW-0808">Transferase</keyword>
<feature type="binding site" evidence="4">
    <location>
        <position position="111"/>
    </location>
    <ligand>
        <name>(6R)-10-formyltetrahydrofolate</name>
        <dbReference type="ChEBI" id="CHEBI:195366"/>
    </ligand>
</feature>
<comment type="caution">
    <text evidence="6">The sequence shown here is derived from an EMBL/GenBank/DDBJ whole genome shotgun (WGS) entry which is preliminary data.</text>
</comment>
<dbReference type="HAMAP" id="MF_01930">
    <property type="entry name" value="PurN"/>
    <property type="match status" value="1"/>
</dbReference>
<sequence length="220" mass="24518">MGGNPLKLGVLVSGRGSNLQAIIDAIERGDLEAQVAVVISDKEDAFALERARKHGIEALFIDPKAYSSREEHEKVVGDELEKRGIGLICLAGYMRILSEYFVDRFRWRIINIHPALLPSFPGLHGQKQALDYGVKISGCTVHFVDEKTDHGPIIIQAAVPVLEDDNEDTLAARILEYEHKIYPRAIQLFAQGRLEIEGRRVKVRRAPAHTWAVVNPPLEG</sequence>
<dbReference type="Gene3D" id="3.40.50.170">
    <property type="entry name" value="Formyl transferase, N-terminal domain"/>
    <property type="match status" value="1"/>
</dbReference>
<feature type="active site" description="Proton donor" evidence="4">
    <location>
        <position position="113"/>
    </location>
</feature>
<dbReference type="GO" id="GO:0005737">
    <property type="term" value="C:cytoplasm"/>
    <property type="evidence" value="ECO:0007669"/>
    <property type="project" value="TreeGrafter"/>
</dbReference>
<feature type="binding site" evidence="4">
    <location>
        <begin position="16"/>
        <end position="18"/>
    </location>
    <ligand>
        <name>N(1)-(5-phospho-beta-D-ribosyl)glycinamide</name>
        <dbReference type="ChEBI" id="CHEBI:143788"/>
    </ligand>
</feature>
<dbReference type="EMBL" id="DQWS01000066">
    <property type="protein sequence ID" value="HDD52775.1"/>
    <property type="molecule type" value="Genomic_DNA"/>
</dbReference>
<comment type="catalytic activity">
    <reaction evidence="4">
        <text>N(1)-(5-phospho-beta-D-ribosyl)glycinamide + (6R)-10-formyltetrahydrofolate = N(2)-formyl-N(1)-(5-phospho-beta-D-ribosyl)glycinamide + (6S)-5,6,7,8-tetrahydrofolate + H(+)</text>
        <dbReference type="Rhea" id="RHEA:15053"/>
        <dbReference type="ChEBI" id="CHEBI:15378"/>
        <dbReference type="ChEBI" id="CHEBI:57453"/>
        <dbReference type="ChEBI" id="CHEBI:143788"/>
        <dbReference type="ChEBI" id="CHEBI:147286"/>
        <dbReference type="ChEBI" id="CHEBI:195366"/>
        <dbReference type="EC" id="2.1.2.2"/>
    </reaction>
</comment>
<dbReference type="CDD" id="cd08645">
    <property type="entry name" value="FMT_core_GART"/>
    <property type="match status" value="1"/>
</dbReference>
<feature type="binding site" evidence="4">
    <location>
        <begin position="94"/>
        <end position="97"/>
    </location>
    <ligand>
        <name>(6R)-10-formyltetrahydrofolate</name>
        <dbReference type="ChEBI" id="CHEBI:195366"/>
    </ligand>
</feature>
<dbReference type="InterPro" id="IPR002376">
    <property type="entry name" value="Formyl_transf_N"/>
</dbReference>
<evidence type="ECO:0000259" key="5">
    <source>
        <dbReference type="Pfam" id="PF00551"/>
    </source>
</evidence>
<dbReference type="NCBIfam" id="TIGR00639">
    <property type="entry name" value="PurN"/>
    <property type="match status" value="1"/>
</dbReference>
<dbReference type="Proteomes" id="UP000885690">
    <property type="component" value="Unassembled WGS sequence"/>
</dbReference>
<feature type="domain" description="Formyl transferase N-terminal" evidence="5">
    <location>
        <begin position="7"/>
        <end position="186"/>
    </location>
</feature>
<protein>
    <recommendedName>
        <fullName evidence="4">Phosphoribosylglycinamide formyltransferase</fullName>
        <ecNumber evidence="4">2.1.2.2</ecNumber>
    </recommendedName>
    <alternativeName>
        <fullName evidence="4">5'-phosphoribosylglycinamide transformylase</fullName>
    </alternativeName>
    <alternativeName>
        <fullName evidence="4">GAR transformylase</fullName>
        <shortName evidence="4">GART</shortName>
    </alternativeName>
</protein>
<comment type="similarity">
    <text evidence="4">Belongs to the GART family.</text>
</comment>
<evidence type="ECO:0000256" key="3">
    <source>
        <dbReference type="ARBA" id="ARBA00022755"/>
    </source>
</evidence>
<feature type="binding site" evidence="4">
    <location>
        <position position="69"/>
    </location>
    <ligand>
        <name>(6R)-10-formyltetrahydrofolate</name>
        <dbReference type="ChEBI" id="CHEBI:195366"/>
    </ligand>
</feature>
<comment type="pathway">
    <text evidence="1 4">Purine metabolism; IMP biosynthesis via de novo pathway; N(2)-formyl-N(1)-(5-phospho-D-ribosyl)glycinamide from N(1)-(5-phospho-D-ribosyl)glycinamide (10-formyl THF route): step 1/1.</text>
</comment>
<dbReference type="InterPro" id="IPR004607">
    <property type="entry name" value="GART"/>
</dbReference>
<feature type="site" description="Raises pKa of active site His" evidence="4">
    <location>
        <position position="149"/>
    </location>
</feature>
<organism evidence="6">
    <name type="scientific">Thermosulfidibacter takaii</name>
    <dbReference type="NCBI Taxonomy" id="412593"/>
    <lineage>
        <taxon>Bacteria</taxon>
        <taxon>Pseudomonadati</taxon>
        <taxon>Thermosulfidibacterota</taxon>
        <taxon>Thermosulfidibacteria</taxon>
        <taxon>Thermosulfidibacterales</taxon>
        <taxon>Thermosulfidibacteraceae</taxon>
    </lineage>
</organism>
<dbReference type="SUPFAM" id="SSF53328">
    <property type="entry name" value="Formyltransferase"/>
    <property type="match status" value="1"/>
</dbReference>
<keyword evidence="3 4" id="KW-0658">Purine biosynthesis</keyword>
<name>A0A7C0Y5G9_9BACT</name>
<dbReference type="GO" id="GO:0006189">
    <property type="term" value="P:'de novo' IMP biosynthetic process"/>
    <property type="evidence" value="ECO:0007669"/>
    <property type="project" value="UniProtKB-UniRule"/>
</dbReference>
<dbReference type="AlphaFoldDB" id="A0A7C0Y5G9"/>
<gene>
    <name evidence="4" type="primary">purN</name>
    <name evidence="6" type="ORF">ENF32_01735</name>
</gene>